<accession>A0ABS0DDD6</accession>
<comment type="similarity">
    <text evidence="1">Belongs to the ATP-dependent AMP-binding enzyme family.</text>
</comment>
<dbReference type="Gene3D" id="3.40.50.12780">
    <property type="entry name" value="N-terminal domain of ligase-like"/>
    <property type="match status" value="1"/>
</dbReference>
<dbReference type="PANTHER" id="PTHR43201:SF5">
    <property type="entry name" value="MEDIUM-CHAIN ACYL-COA LIGASE ACSF2, MITOCHONDRIAL"/>
    <property type="match status" value="1"/>
</dbReference>
<evidence type="ECO:0000313" key="5">
    <source>
        <dbReference type="EMBL" id="MBF6356485.1"/>
    </source>
</evidence>
<dbReference type="Proteomes" id="UP000707731">
    <property type="component" value="Unassembled WGS sequence"/>
</dbReference>
<evidence type="ECO:0000259" key="4">
    <source>
        <dbReference type="Pfam" id="PF13193"/>
    </source>
</evidence>
<dbReference type="EMBL" id="JADLQN010000003">
    <property type="protein sequence ID" value="MBF6356485.1"/>
    <property type="molecule type" value="Genomic_DNA"/>
</dbReference>
<protein>
    <submittedName>
        <fullName evidence="5">AMP-binding protein</fullName>
    </submittedName>
</protein>
<evidence type="ECO:0000256" key="1">
    <source>
        <dbReference type="ARBA" id="ARBA00006432"/>
    </source>
</evidence>
<dbReference type="RefSeq" id="WP_195003352.1">
    <property type="nucleotide sequence ID" value="NZ_JADLQN010000003.1"/>
</dbReference>
<feature type="domain" description="AMP-dependent synthetase/ligase" evidence="3">
    <location>
        <begin position="16"/>
        <end position="346"/>
    </location>
</feature>
<organism evidence="5 6">
    <name type="scientific">Nocardia higoensis</name>
    <dbReference type="NCBI Taxonomy" id="228599"/>
    <lineage>
        <taxon>Bacteria</taxon>
        <taxon>Bacillati</taxon>
        <taxon>Actinomycetota</taxon>
        <taxon>Actinomycetes</taxon>
        <taxon>Mycobacteriales</taxon>
        <taxon>Nocardiaceae</taxon>
        <taxon>Nocardia</taxon>
    </lineage>
</organism>
<evidence type="ECO:0000256" key="2">
    <source>
        <dbReference type="ARBA" id="ARBA00022598"/>
    </source>
</evidence>
<dbReference type="InterPro" id="IPR020845">
    <property type="entry name" value="AMP-binding_CS"/>
</dbReference>
<dbReference type="PROSITE" id="PS00455">
    <property type="entry name" value="AMP_BINDING"/>
    <property type="match status" value="1"/>
</dbReference>
<dbReference type="Pfam" id="PF13193">
    <property type="entry name" value="AMP-binding_C"/>
    <property type="match status" value="1"/>
</dbReference>
<dbReference type="SUPFAM" id="SSF56801">
    <property type="entry name" value="Acetyl-CoA synthetase-like"/>
    <property type="match status" value="1"/>
</dbReference>
<gene>
    <name evidence="5" type="ORF">IU449_18370</name>
</gene>
<keyword evidence="2" id="KW-0436">Ligase</keyword>
<feature type="domain" description="AMP-binding enzyme C-terminal" evidence="4">
    <location>
        <begin position="396"/>
        <end position="471"/>
    </location>
</feature>
<dbReference type="Pfam" id="PF00501">
    <property type="entry name" value="AMP-binding"/>
    <property type="match status" value="1"/>
</dbReference>
<proteinExistence type="inferred from homology"/>
<dbReference type="PANTHER" id="PTHR43201">
    <property type="entry name" value="ACYL-COA SYNTHETASE"/>
    <property type="match status" value="1"/>
</dbReference>
<name>A0ABS0DDD6_9NOCA</name>
<dbReference type="Gene3D" id="3.30.300.30">
    <property type="match status" value="1"/>
</dbReference>
<evidence type="ECO:0000313" key="6">
    <source>
        <dbReference type="Proteomes" id="UP000707731"/>
    </source>
</evidence>
<sequence length="500" mass="52573">MQHIVGLPEFRATWHPSGACIADDREQLDNQSFARRVRAAATILHAHGIRQGDVVAVVLPNRLEFAVIMFAAWRLGAAVTPVRPDSTAEEIGYQVRDSAASVVVTVTGEEPGTLAMAEVAGTGVEEGAHEAVTPESDEPALIIYTSGTTGQPKGVVLEHGNVAAMCDMVVKAFGLDDTDHSLLILPLFHVNGIVVSILSPLLAGGRVTIAGRFSASAFFDVVERVRPTYFSAVPSIYAMLVAQPASTVPDMSSLRRVVCGAAPMPAELIGRFESRFGVPIVEGYGLSEGTCASTLNPPAGPRKPGTVGVALPGQTVAIMDPEGRLVADGERGEVVIRGANVMRGYLGRPEATAQTIIDGWLHTGDVGYLDEDGYLVLVDRIKDMIIRGGENIYPKEIENVLHSHPAVLESAVVGAPDPVLGEVPVAYVVTMPEATVDAEELLAHCRASLTRTKVPVSLDITEALPRNAVGKIDKKKLRVLAAAADSTAATADTAIAVAGA</sequence>
<reference evidence="5 6" key="1">
    <citation type="submission" date="2020-10" db="EMBL/GenBank/DDBJ databases">
        <title>Identification of Nocardia species via Next-generation sequencing and recognition of intraspecies genetic diversity.</title>
        <authorList>
            <person name="Li P."/>
            <person name="Li P."/>
            <person name="Lu B."/>
        </authorList>
    </citation>
    <scope>NUCLEOTIDE SEQUENCE [LARGE SCALE GENOMIC DNA]</scope>
    <source>
        <strain evidence="5 6">BJ06-0143</strain>
    </source>
</reference>
<dbReference type="InterPro" id="IPR042099">
    <property type="entry name" value="ANL_N_sf"/>
</dbReference>
<comment type="caution">
    <text evidence="5">The sequence shown here is derived from an EMBL/GenBank/DDBJ whole genome shotgun (WGS) entry which is preliminary data.</text>
</comment>
<dbReference type="InterPro" id="IPR045851">
    <property type="entry name" value="AMP-bd_C_sf"/>
</dbReference>
<evidence type="ECO:0000259" key="3">
    <source>
        <dbReference type="Pfam" id="PF00501"/>
    </source>
</evidence>
<keyword evidence="6" id="KW-1185">Reference proteome</keyword>
<dbReference type="InterPro" id="IPR000873">
    <property type="entry name" value="AMP-dep_synth/lig_dom"/>
</dbReference>
<dbReference type="InterPro" id="IPR025110">
    <property type="entry name" value="AMP-bd_C"/>
</dbReference>